<reference evidence="3" key="1">
    <citation type="submission" date="2015-02" db="EMBL/GenBank/DDBJ databases">
        <title>Description and complete genome sequence of the first cultured representative of the subdivision 5 of the Verrucomicrobia phylum.</title>
        <authorList>
            <person name="Spring S."/>
            <person name="Bunk B."/>
            <person name="Sproer C."/>
            <person name="Klenk H.-P."/>
        </authorList>
    </citation>
    <scope>NUCLEOTIDE SEQUENCE [LARGE SCALE GENOMIC DNA]</scope>
    <source>
        <strain evidence="3">L21-Fru-AB</strain>
    </source>
</reference>
<dbReference type="OrthoDB" id="8573214at2"/>
<dbReference type="EMBL" id="CP010904">
    <property type="protein sequence ID" value="AKJ64222.1"/>
    <property type="molecule type" value="Genomic_DNA"/>
</dbReference>
<feature type="coiled-coil region" evidence="1">
    <location>
        <begin position="500"/>
        <end position="571"/>
    </location>
</feature>
<dbReference type="InterPro" id="IPR027417">
    <property type="entry name" value="P-loop_NTPase"/>
</dbReference>
<dbReference type="STRING" id="1307763.L21SP4_00962"/>
<dbReference type="RefSeq" id="WP_052881579.1">
    <property type="nucleotide sequence ID" value="NZ_CP010904.1"/>
</dbReference>
<evidence type="ECO:0000256" key="1">
    <source>
        <dbReference type="SAM" id="Coils"/>
    </source>
</evidence>
<proteinExistence type="predicted"/>
<dbReference type="KEGG" id="vbl:L21SP4_00962"/>
<accession>A0A0G3EFN9</accession>
<sequence length="908" mass="104460">MTDSQRKGPSKVVLLNCGKFDFAEVELDAPLHLVGPNNVGKTSLIALLQMLYIDDQRQMHFAREMPETRRYYFPDVHSFALFECLTPTGFQVVGAHGLGPVRQYEFERFSYAGRLDATDYLDTNRRIRPHEEIFRALADRDFTRLKPNQLRAALTGVGDSRGVDLGLVPARHSGAYERFRKVFNNILRLSHLKQDELKRLILDIFEGEFQQRSINLADTYAQGFEKVQHDSREVQDLKRLQDDIEALLKHIERRDECRRMLPALWQAMGQAVTEAHARLDRYESALRQQLQKSEERSKTVQDCMEQISGKIAEQDHRLGELNGNVQRIDEERRRLADFLPDWAEQRQHDVRRQIDRLAFRLGQSEQTPEGQLQARLKRLDADILQKRRRLQGLAEAAIHWLREHFDDSELADLFRLLSPELLSLPVKGENAPGGIEDDAHARKTLRAVLDMRDGGMWRGAGVRINLAGLPPPEIDAYRNPATIEREIHDLESQQSQCRQALEGARDAAKLRSEKQALEDELTRLIRDLSDYHRLQEQASHEQTWRADIETIEKEQAARKAERSELEEERLRLGRAADHSRSEMQRIDQRRDELDRTVRDIERPASAWPMVPCDDLPDDLDELKARYHRAFEDQRIQQNHVDELLNRIERQTYSRYARADESATVAALREQLESIPLRERAVQELWTGIAVGIKKALSNIGHDLDTLKALVQRLNRQIGRVTISNLTSLRVLVHERPDWVRHIRGVNLNEDMPLFADAQTVRQSFDDLGRLLSEHPRVDLEDLFDLQFEVGTPDERVQQHAHLDAIESNGTTITIKVLVNLVLLQGLLEGANVRIPFYLDECSSLDNDNLAALVRAAREMGFVAVLASPDAMDAADRLYFMTEQENGRVVLDPASSLVRIVDREASVDH</sequence>
<keyword evidence="3" id="KW-1185">Reference proteome</keyword>
<evidence type="ECO:0000313" key="3">
    <source>
        <dbReference type="Proteomes" id="UP000035268"/>
    </source>
</evidence>
<evidence type="ECO:0000313" key="2">
    <source>
        <dbReference type="EMBL" id="AKJ64222.1"/>
    </source>
</evidence>
<name>A0A0G3EFN9_9BACT</name>
<organism evidence="2 3">
    <name type="scientific">Kiritimatiella glycovorans</name>
    <dbReference type="NCBI Taxonomy" id="1307763"/>
    <lineage>
        <taxon>Bacteria</taxon>
        <taxon>Pseudomonadati</taxon>
        <taxon>Kiritimatiellota</taxon>
        <taxon>Kiritimatiellia</taxon>
        <taxon>Kiritimatiellales</taxon>
        <taxon>Kiritimatiellaceae</taxon>
        <taxon>Kiritimatiella</taxon>
    </lineage>
</organism>
<reference evidence="2 3" key="2">
    <citation type="journal article" date="2016" name="ISME J.">
        <title>Characterization of the first cultured representative of Verrucomicrobia subdivision 5 indicates the proposal of a novel phylum.</title>
        <authorList>
            <person name="Spring S."/>
            <person name="Bunk B."/>
            <person name="Sproer C."/>
            <person name="Schumann P."/>
            <person name="Rohde M."/>
            <person name="Tindall B.J."/>
            <person name="Klenk H.P."/>
        </authorList>
    </citation>
    <scope>NUCLEOTIDE SEQUENCE [LARGE SCALE GENOMIC DNA]</scope>
    <source>
        <strain evidence="2 3">L21-Fru-AB</strain>
    </source>
</reference>
<keyword evidence="1" id="KW-0175">Coiled coil</keyword>
<dbReference type="Proteomes" id="UP000035268">
    <property type="component" value="Chromosome"/>
</dbReference>
<gene>
    <name evidence="2" type="ORF">L21SP4_00962</name>
</gene>
<dbReference type="SUPFAM" id="SSF52540">
    <property type="entry name" value="P-loop containing nucleoside triphosphate hydrolases"/>
    <property type="match status" value="1"/>
</dbReference>
<protein>
    <submittedName>
        <fullName evidence="2">Chromosome segregation protein</fullName>
    </submittedName>
</protein>
<dbReference type="AlphaFoldDB" id="A0A0G3EFN9"/>
<feature type="coiled-coil region" evidence="1">
    <location>
        <begin position="234"/>
        <end position="292"/>
    </location>
</feature>
<dbReference type="PATRIC" id="fig|1609981.3.peg.1011"/>